<dbReference type="EMBL" id="JAROKS010000023">
    <property type="protein sequence ID" value="KAK1787309.1"/>
    <property type="molecule type" value="Genomic_DNA"/>
</dbReference>
<keyword evidence="2 8" id="KW-0813">Transport</keyword>
<keyword evidence="6" id="KW-0479">Metal-binding</keyword>
<comment type="caution">
    <text evidence="10">The sequence shown here is derived from an EMBL/GenBank/DDBJ whole genome shotgun (WGS) entry which is preliminary data.</text>
</comment>
<feature type="binding site" evidence="6">
    <location>
        <position position="287"/>
    </location>
    <ligand>
        <name>Na(+)</name>
        <dbReference type="ChEBI" id="CHEBI:29101"/>
        <label>1</label>
    </ligand>
</feature>
<dbReference type="GO" id="GO:0005283">
    <property type="term" value="F:amino acid:sodium symporter activity"/>
    <property type="evidence" value="ECO:0007669"/>
    <property type="project" value="TreeGrafter"/>
</dbReference>
<evidence type="ECO:0000256" key="4">
    <source>
        <dbReference type="ARBA" id="ARBA00022989"/>
    </source>
</evidence>
<feature type="binding site" evidence="6">
    <location>
        <position position="384"/>
    </location>
    <ligand>
        <name>Na(+)</name>
        <dbReference type="ChEBI" id="CHEBI:29101"/>
        <label>1</label>
    </ligand>
</feature>
<feature type="binding site" evidence="6">
    <location>
        <position position="387"/>
    </location>
    <ligand>
        <name>Na(+)</name>
        <dbReference type="ChEBI" id="CHEBI:29101"/>
        <label>1</label>
    </ligand>
</feature>
<feature type="binding site" evidence="6">
    <location>
        <position position="29"/>
    </location>
    <ligand>
        <name>Na(+)</name>
        <dbReference type="ChEBI" id="CHEBI:29101"/>
        <label>1</label>
    </ligand>
</feature>
<dbReference type="InterPro" id="IPR000175">
    <property type="entry name" value="Na/ntran_symport"/>
</dbReference>
<evidence type="ECO:0000256" key="8">
    <source>
        <dbReference type="RuleBase" id="RU003732"/>
    </source>
</evidence>
<accession>A0AAD9DNX7</accession>
<dbReference type="GO" id="GO:0089718">
    <property type="term" value="P:amino acid import across plasma membrane"/>
    <property type="evidence" value="ECO:0007669"/>
    <property type="project" value="TreeGrafter"/>
</dbReference>
<dbReference type="SUPFAM" id="SSF161070">
    <property type="entry name" value="SNF-like"/>
    <property type="match status" value="1"/>
</dbReference>
<proteinExistence type="inferred from homology"/>
<dbReference type="Pfam" id="PF00209">
    <property type="entry name" value="SNF"/>
    <property type="match status" value="1"/>
</dbReference>
<feature type="transmembrane region" description="Helical" evidence="9">
    <location>
        <begin position="448"/>
        <end position="471"/>
    </location>
</feature>
<reference evidence="10" key="1">
    <citation type="submission" date="2023-03" db="EMBL/GenBank/DDBJ databases">
        <title>Electrophorus voltai genome.</title>
        <authorList>
            <person name="Bian C."/>
        </authorList>
    </citation>
    <scope>NUCLEOTIDE SEQUENCE</scope>
    <source>
        <strain evidence="10">CB-2022</strain>
        <tissue evidence="10">Muscle</tissue>
    </source>
</reference>
<feature type="binding site" evidence="6">
    <location>
        <position position="22"/>
    </location>
    <ligand>
        <name>Na(+)</name>
        <dbReference type="ChEBI" id="CHEBI:29101"/>
        <label>1</label>
    </ligand>
</feature>
<evidence type="ECO:0000256" key="9">
    <source>
        <dbReference type="SAM" id="Phobius"/>
    </source>
</evidence>
<evidence type="ECO:0000313" key="11">
    <source>
        <dbReference type="Proteomes" id="UP001239994"/>
    </source>
</evidence>
<comment type="similarity">
    <text evidence="8">Belongs to the sodium:neurotransmitter symporter (SNF) (TC 2.A.22) family.</text>
</comment>
<dbReference type="Proteomes" id="UP001239994">
    <property type="component" value="Unassembled WGS sequence"/>
</dbReference>
<organism evidence="10 11">
    <name type="scientific">Electrophorus voltai</name>
    <dbReference type="NCBI Taxonomy" id="2609070"/>
    <lineage>
        <taxon>Eukaryota</taxon>
        <taxon>Metazoa</taxon>
        <taxon>Chordata</taxon>
        <taxon>Craniata</taxon>
        <taxon>Vertebrata</taxon>
        <taxon>Euteleostomi</taxon>
        <taxon>Actinopterygii</taxon>
        <taxon>Neopterygii</taxon>
        <taxon>Teleostei</taxon>
        <taxon>Ostariophysi</taxon>
        <taxon>Gymnotiformes</taxon>
        <taxon>Gymnotoidei</taxon>
        <taxon>Gymnotidae</taxon>
        <taxon>Electrophorus</taxon>
    </lineage>
</organism>
<feature type="transmembrane region" description="Helical" evidence="9">
    <location>
        <begin position="88"/>
        <end position="116"/>
    </location>
</feature>
<keyword evidence="11" id="KW-1185">Reference proteome</keyword>
<feature type="transmembrane region" description="Helical" evidence="9">
    <location>
        <begin position="492"/>
        <end position="511"/>
    </location>
</feature>
<feature type="transmembrane region" description="Helical" evidence="9">
    <location>
        <begin position="417"/>
        <end position="442"/>
    </location>
</feature>
<dbReference type="PROSITE" id="PS00610">
    <property type="entry name" value="NA_NEUROTRAN_SYMP_1"/>
    <property type="match status" value="1"/>
</dbReference>
<feature type="transmembrane region" description="Helical" evidence="9">
    <location>
        <begin position="359"/>
        <end position="386"/>
    </location>
</feature>
<keyword evidence="6" id="KW-0915">Sodium</keyword>
<evidence type="ECO:0000256" key="6">
    <source>
        <dbReference type="PIRSR" id="PIRSR600175-1"/>
    </source>
</evidence>
<feature type="transmembrane region" description="Helical" evidence="9">
    <location>
        <begin position="313"/>
        <end position="339"/>
    </location>
</feature>
<sequence length="648" mass="72200">MEVEAGRPTWSRPVEFTLAGIGCAVGLGNIWRFPYLCYRSGGGAFLVPYLLMLVLLGIPLLYMELTVGQYLRKGPVHAMANVCPLLKGVGVAMVAISFIMCTYYNVIITWALYYLFSSFQSQLPWQSCNNTWNRANCTDRATNTSTSASTASQQFFNPDANQLFTFVPHPVTAAGFSPMPVSHPYSYRVLERTDGVEEPGSLRWELFLLLLLAWILVYLCIFKGVKSTGKVVYFTALFPYVILVALLINNVQLPGAASGIQFFIVPEWEKLLSVEVWINAAAQIFNSIGIGFGSLMAMASYNNFSNSVLKDTLAIAITNSMTSILSGFVIFSALGYMSYLQNIPVSEIAVDGPGLVFVVYPQAFLSMPVAPMWAVFFFFMLLCLGLDSQFAMVEVMITSLLDGYSEPLLSFFRRNELLVLAVCTGMFLLGIPHVMQVGIYVFQLMDHYTAIVSIMFLAFFEVVAICWLYGVRRLTSNLEEMMGRKPGMFFRLCWMVICPVLIAVILVFSVIQFKPARYENYVYPAWAQGIGWLIAMASIIWIPLAALHTLWVLPGSFSEVIRRSVSTRPSTFLPRLSFTQPISKSLQSSVHSLLCPVMPHIGVVASVTATRGPSSRSPFRNCGGPSDRLRWTPTRRACTACGREARWR</sequence>
<feature type="transmembrane region" description="Helical" evidence="9">
    <location>
        <begin position="237"/>
        <end position="264"/>
    </location>
</feature>
<feature type="transmembrane region" description="Helical" evidence="9">
    <location>
        <begin position="46"/>
        <end position="67"/>
    </location>
</feature>
<feature type="binding site" evidence="6">
    <location>
        <position position="24"/>
    </location>
    <ligand>
        <name>Na(+)</name>
        <dbReference type="ChEBI" id="CHEBI:29101"/>
        <label>1</label>
    </ligand>
</feature>
<feature type="transmembrane region" description="Helical" evidence="9">
    <location>
        <begin position="16"/>
        <end position="34"/>
    </location>
</feature>
<protein>
    <recommendedName>
        <fullName evidence="8">Transporter</fullName>
    </recommendedName>
</protein>
<dbReference type="GO" id="GO:0005886">
    <property type="term" value="C:plasma membrane"/>
    <property type="evidence" value="ECO:0007669"/>
    <property type="project" value="TreeGrafter"/>
</dbReference>
<keyword evidence="5 9" id="KW-0472">Membrane</keyword>
<evidence type="ECO:0000256" key="5">
    <source>
        <dbReference type="ARBA" id="ARBA00023136"/>
    </source>
</evidence>
<dbReference type="AlphaFoldDB" id="A0AAD9DNX7"/>
<evidence type="ECO:0000256" key="7">
    <source>
        <dbReference type="PIRSR" id="PIRSR600175-2"/>
    </source>
</evidence>
<evidence type="ECO:0000256" key="1">
    <source>
        <dbReference type="ARBA" id="ARBA00004141"/>
    </source>
</evidence>
<dbReference type="GO" id="GO:0046872">
    <property type="term" value="F:metal ion binding"/>
    <property type="evidence" value="ECO:0007669"/>
    <property type="project" value="UniProtKB-KW"/>
</dbReference>
<keyword evidence="7" id="KW-1015">Disulfide bond</keyword>
<dbReference type="InterPro" id="IPR037272">
    <property type="entry name" value="SNS_sf"/>
</dbReference>
<feature type="binding site" evidence="6">
    <location>
        <position position="319"/>
    </location>
    <ligand>
        <name>Na(+)</name>
        <dbReference type="ChEBI" id="CHEBI:29101"/>
        <label>1</label>
    </ligand>
</feature>
<keyword evidence="8" id="KW-0769">Symport</keyword>
<feature type="transmembrane region" description="Helical" evidence="9">
    <location>
        <begin position="206"/>
        <end position="225"/>
    </location>
</feature>
<feature type="transmembrane region" description="Helical" evidence="9">
    <location>
        <begin position="531"/>
        <end position="553"/>
    </location>
</feature>
<dbReference type="PANTHER" id="PTHR11616">
    <property type="entry name" value="SODIUM/CHLORIDE DEPENDENT TRANSPORTER"/>
    <property type="match status" value="1"/>
</dbReference>
<evidence type="ECO:0000313" key="10">
    <source>
        <dbReference type="EMBL" id="KAK1787309.1"/>
    </source>
</evidence>
<evidence type="ECO:0000256" key="2">
    <source>
        <dbReference type="ARBA" id="ARBA00022448"/>
    </source>
</evidence>
<feature type="disulfide bond" evidence="7">
    <location>
        <begin position="128"/>
        <end position="137"/>
    </location>
</feature>
<evidence type="ECO:0000256" key="3">
    <source>
        <dbReference type="ARBA" id="ARBA00022692"/>
    </source>
</evidence>
<keyword evidence="4 9" id="KW-1133">Transmembrane helix</keyword>
<feature type="transmembrane region" description="Helical" evidence="9">
    <location>
        <begin position="276"/>
        <end position="301"/>
    </location>
</feature>
<feature type="binding site" evidence="6">
    <location>
        <position position="388"/>
    </location>
    <ligand>
        <name>Na(+)</name>
        <dbReference type="ChEBI" id="CHEBI:29101"/>
        <label>1</label>
    </ligand>
</feature>
<dbReference type="PROSITE" id="PS00754">
    <property type="entry name" value="NA_NEUROTRAN_SYMP_2"/>
    <property type="match status" value="1"/>
</dbReference>
<dbReference type="PANTHER" id="PTHR11616:SF306">
    <property type="entry name" value="TRANSPORTER"/>
    <property type="match status" value="1"/>
</dbReference>
<name>A0AAD9DNX7_9TELE</name>
<keyword evidence="3 8" id="KW-0812">Transmembrane</keyword>
<comment type="subcellular location">
    <subcellularLocation>
        <location evidence="1">Membrane</location>
        <topology evidence="1">Multi-pass membrane protein</topology>
    </subcellularLocation>
</comment>
<feature type="binding site" evidence="6">
    <location>
        <position position="25"/>
    </location>
    <ligand>
        <name>Na(+)</name>
        <dbReference type="ChEBI" id="CHEBI:29101"/>
        <label>1</label>
    </ligand>
</feature>
<dbReference type="PRINTS" id="PR00176">
    <property type="entry name" value="NANEUSMPORT"/>
</dbReference>
<gene>
    <name evidence="10" type="ORF">P4O66_002811</name>
</gene>
<dbReference type="PROSITE" id="PS50267">
    <property type="entry name" value="NA_NEUROTRAN_SYMP_3"/>
    <property type="match status" value="1"/>
</dbReference>